<accession>A0A8G2BI46</accession>
<dbReference type="EMBL" id="FNBW01000007">
    <property type="protein sequence ID" value="SDF84475.1"/>
    <property type="molecule type" value="Genomic_DNA"/>
</dbReference>
<reference evidence="1 2" key="1">
    <citation type="submission" date="2016-10" db="EMBL/GenBank/DDBJ databases">
        <authorList>
            <person name="Varghese N."/>
            <person name="Submissions S."/>
        </authorList>
    </citation>
    <scope>NUCLEOTIDE SEQUENCE [LARGE SCALE GENOMIC DNA]</scope>
    <source>
        <strain evidence="1 2">DSM 18839</strain>
    </source>
</reference>
<sequence>MEMNPNHPVTQKISDHWHKLAGLLMVKFGAEHVVITAADIEAMAIRPGGLNITIQELDDGLHLRLVDNREAAALARKHGGLPT</sequence>
<keyword evidence="2" id="KW-1185">Reference proteome</keyword>
<evidence type="ECO:0000313" key="2">
    <source>
        <dbReference type="Proteomes" id="UP000198615"/>
    </source>
</evidence>
<organism evidence="1 2">
    <name type="scientific">Thalassobaculum litoreum DSM 18839</name>
    <dbReference type="NCBI Taxonomy" id="1123362"/>
    <lineage>
        <taxon>Bacteria</taxon>
        <taxon>Pseudomonadati</taxon>
        <taxon>Pseudomonadota</taxon>
        <taxon>Alphaproteobacteria</taxon>
        <taxon>Rhodospirillales</taxon>
        <taxon>Thalassobaculaceae</taxon>
        <taxon>Thalassobaculum</taxon>
    </lineage>
</organism>
<protein>
    <submittedName>
        <fullName evidence="1">Uncharacterized protein</fullName>
    </submittedName>
</protein>
<dbReference type="Proteomes" id="UP000198615">
    <property type="component" value="Unassembled WGS sequence"/>
</dbReference>
<gene>
    <name evidence="1" type="ORF">SAMN05660686_02512</name>
</gene>
<proteinExistence type="predicted"/>
<comment type="caution">
    <text evidence="1">The sequence shown here is derived from an EMBL/GenBank/DDBJ whole genome shotgun (WGS) entry which is preliminary data.</text>
</comment>
<evidence type="ECO:0000313" key="1">
    <source>
        <dbReference type="EMBL" id="SDF84475.1"/>
    </source>
</evidence>
<name>A0A8G2BI46_9PROT</name>
<dbReference type="AlphaFoldDB" id="A0A8G2BI46"/>
<dbReference type="RefSeq" id="WP_093150756.1">
    <property type="nucleotide sequence ID" value="NZ_FNBW01000007.1"/>
</dbReference>